<feature type="domain" description="MurNAc-LAA" evidence="4">
    <location>
        <begin position="585"/>
        <end position="703"/>
    </location>
</feature>
<dbReference type="PANTHER" id="PTHR30404">
    <property type="entry name" value="N-ACETYLMURAMOYL-L-ALANINE AMIDASE"/>
    <property type="match status" value="1"/>
</dbReference>
<dbReference type="KEGG" id="soa:G3M56_007915"/>
<keyword evidence="6" id="KW-1185">Reference proteome</keyword>
<name>A0A6B3L0C8_9BACT</name>
<evidence type="ECO:0000259" key="4">
    <source>
        <dbReference type="Pfam" id="PF01520"/>
    </source>
</evidence>
<dbReference type="SUPFAM" id="SSF53187">
    <property type="entry name" value="Zn-dependent exopeptidases"/>
    <property type="match status" value="1"/>
</dbReference>
<evidence type="ECO:0000313" key="5">
    <source>
        <dbReference type="EMBL" id="QQL43822.1"/>
    </source>
</evidence>
<evidence type="ECO:0000256" key="2">
    <source>
        <dbReference type="ARBA" id="ARBA00011901"/>
    </source>
</evidence>
<keyword evidence="3" id="KW-0378">Hydrolase</keyword>
<dbReference type="EMBL" id="CP066776">
    <property type="protein sequence ID" value="QQL43822.1"/>
    <property type="molecule type" value="Genomic_DNA"/>
</dbReference>
<dbReference type="AlphaFoldDB" id="A0A6B3L0C8"/>
<comment type="catalytic activity">
    <reaction evidence="1">
        <text>Hydrolyzes the link between N-acetylmuramoyl residues and L-amino acid residues in certain cell-wall glycopeptides.</text>
        <dbReference type="EC" id="3.5.1.28"/>
    </reaction>
</comment>
<organism evidence="5 6">
    <name type="scientific">Sulfuriroseicoccus oceanibius</name>
    <dbReference type="NCBI Taxonomy" id="2707525"/>
    <lineage>
        <taxon>Bacteria</taxon>
        <taxon>Pseudomonadati</taxon>
        <taxon>Verrucomicrobiota</taxon>
        <taxon>Verrucomicrobiia</taxon>
        <taxon>Verrucomicrobiales</taxon>
        <taxon>Verrucomicrobiaceae</taxon>
        <taxon>Sulfuriroseicoccus</taxon>
    </lineage>
</organism>
<sequence>MFKVFVLMWGLGAVVTGFGIEDPLVNPTPQVCGLSVTVSASVQVNDDEDQAPGSPNYDVQDFRHAPSPLDDDLQRVDVRATADKTDAVVVFSVTKGVEFLTCAGDGKVFRKDPEKKEQVAELSWIVPAGTTLVKTLYFEGTRPSEKVDDVGMAATLDAPAGVVDGQAYAACQLHSGVKQLTVYQVDVDVDSLNDNGYAFDGFTGEEDQIEVSESVDAATGDARFGKIVLLSSRKDSDGDRIPDYADGFDLVGYKTGDTWWKDWIEANPKDVGSDLRFVPLQIELKKPFDPSRAKVRIDYVCESRPEISDDGIVVSGEGTKEDPYVYTIAKGGMRIWRKEASKRISGRAVPVGDFIPSDRDVNWSDLVTDGGRIAKLYIEYVDTWPATQQGRKIIKVIVTQGDARAEDSVMVTLLPVEVAELGPKLKDSSGYEIPGTQRPRAFLEPNEMVEEISLKDHRYDLNRIAHREIKLRVHGGDFLRNKKVTWTMAPSGVLPGSSVRGSWSASKVSSYQSRFSASDLYAEYSYERLNQESSTTVLQVVSGDGVTAVRANLPPYGWNHADIFAEIEGVEEVIWVASFVVPAVIVLDPGHGGDVDLDQFDLDHSTGLKVGASAANHAIGGQYIESTSEQRPSGVLEKTLTMAYCRAIETKIVDGDSSGRPINVYLTRNGDKNLGGYERARCARDRGADVMLSLHFNALKPPTKEDIRDAYAKEHGRYPSEDWLNAEYERRWIHSTSVRRPLYVRRENGNVNQGEDDALGAAVVQATHAVLRAFDPSMQERERSPIPGNLAVTSDLMGFFQDEEYHPIRSALLEVEFIHYKGGDLLINGGRADAVKQGVADSLHKCLVDYLNGFEL</sequence>
<dbReference type="InterPro" id="IPR050695">
    <property type="entry name" value="N-acetylmuramoyl_amidase_3"/>
</dbReference>
<evidence type="ECO:0000256" key="1">
    <source>
        <dbReference type="ARBA" id="ARBA00001561"/>
    </source>
</evidence>
<dbReference type="EC" id="3.5.1.28" evidence="2"/>
<dbReference type="GO" id="GO:0008745">
    <property type="term" value="F:N-acetylmuramoyl-L-alanine amidase activity"/>
    <property type="evidence" value="ECO:0007669"/>
    <property type="project" value="UniProtKB-EC"/>
</dbReference>
<dbReference type="Pfam" id="PF01520">
    <property type="entry name" value="Amidase_3"/>
    <property type="match status" value="1"/>
</dbReference>
<evidence type="ECO:0000313" key="6">
    <source>
        <dbReference type="Proteomes" id="UP000475117"/>
    </source>
</evidence>
<accession>A0A6B3L0C8</accession>
<proteinExistence type="predicted"/>
<evidence type="ECO:0000256" key="3">
    <source>
        <dbReference type="ARBA" id="ARBA00022801"/>
    </source>
</evidence>
<dbReference type="Proteomes" id="UP000475117">
    <property type="component" value="Chromosome"/>
</dbReference>
<dbReference type="Gene3D" id="3.40.630.40">
    <property type="entry name" value="Zn-dependent exopeptidases"/>
    <property type="match status" value="1"/>
</dbReference>
<gene>
    <name evidence="5" type="ORF">G3M56_007915</name>
</gene>
<reference evidence="5 6" key="1">
    <citation type="submission" date="2020-12" db="EMBL/GenBank/DDBJ databases">
        <title>Sulforoseuscoccus oceanibium gen. nov., sp. nov., a representative of the phylum Verrucomicrobia with special cytoplasmic membrane, and proposal of Sulforoseuscoccusaceae fam. nov.</title>
        <authorList>
            <person name="Xi F."/>
        </authorList>
    </citation>
    <scope>NUCLEOTIDE SEQUENCE [LARGE SCALE GENOMIC DNA]</scope>
    <source>
        <strain evidence="5 6">T37</strain>
    </source>
</reference>
<dbReference type="PANTHER" id="PTHR30404:SF0">
    <property type="entry name" value="N-ACETYLMURAMOYL-L-ALANINE AMIDASE AMIC"/>
    <property type="match status" value="1"/>
</dbReference>
<dbReference type="CDD" id="cd02696">
    <property type="entry name" value="MurNAc-LAA"/>
    <property type="match status" value="1"/>
</dbReference>
<dbReference type="InterPro" id="IPR002508">
    <property type="entry name" value="MurNAc-LAA_cat"/>
</dbReference>
<dbReference type="GO" id="GO:0030288">
    <property type="term" value="C:outer membrane-bounded periplasmic space"/>
    <property type="evidence" value="ECO:0007669"/>
    <property type="project" value="TreeGrafter"/>
</dbReference>
<dbReference type="GO" id="GO:0009253">
    <property type="term" value="P:peptidoglycan catabolic process"/>
    <property type="evidence" value="ECO:0007669"/>
    <property type="project" value="InterPro"/>
</dbReference>
<protein>
    <recommendedName>
        <fullName evidence="2">N-acetylmuramoyl-L-alanine amidase</fullName>
        <ecNumber evidence="2">3.5.1.28</ecNumber>
    </recommendedName>
</protein>
<dbReference type="RefSeq" id="WP_164361807.1">
    <property type="nucleotide sequence ID" value="NZ_CP066776.1"/>
</dbReference>